<accession>A0A484L169</accession>
<name>A0A484L169_9ASTE</name>
<keyword evidence="4" id="KW-1185">Reference proteome</keyword>
<dbReference type="AlphaFoldDB" id="A0A484L169"/>
<evidence type="ECO:0000313" key="3">
    <source>
        <dbReference type="EMBL" id="VFQ70049.1"/>
    </source>
</evidence>
<dbReference type="EMBL" id="OOIL02000879">
    <property type="protein sequence ID" value="VFQ70049.1"/>
    <property type="molecule type" value="Genomic_DNA"/>
</dbReference>
<evidence type="ECO:0000256" key="1">
    <source>
        <dbReference type="SAM" id="MobiDB-lite"/>
    </source>
</evidence>
<protein>
    <recommendedName>
        <fullName evidence="2">DUF1985 domain-containing protein</fullName>
    </recommendedName>
</protein>
<feature type="region of interest" description="Disordered" evidence="1">
    <location>
        <begin position="411"/>
        <end position="431"/>
    </location>
</feature>
<organism evidence="3 4">
    <name type="scientific">Cuscuta campestris</name>
    <dbReference type="NCBI Taxonomy" id="132261"/>
    <lineage>
        <taxon>Eukaryota</taxon>
        <taxon>Viridiplantae</taxon>
        <taxon>Streptophyta</taxon>
        <taxon>Embryophyta</taxon>
        <taxon>Tracheophyta</taxon>
        <taxon>Spermatophyta</taxon>
        <taxon>Magnoliopsida</taxon>
        <taxon>eudicotyledons</taxon>
        <taxon>Gunneridae</taxon>
        <taxon>Pentapetalae</taxon>
        <taxon>asterids</taxon>
        <taxon>lamiids</taxon>
        <taxon>Solanales</taxon>
        <taxon>Convolvulaceae</taxon>
        <taxon>Cuscuteae</taxon>
        <taxon>Cuscuta</taxon>
        <taxon>Cuscuta subgen. Grammica</taxon>
        <taxon>Cuscuta sect. Cleistogrammica</taxon>
    </lineage>
</organism>
<proteinExistence type="predicted"/>
<feature type="domain" description="DUF1985" evidence="2">
    <location>
        <begin position="13"/>
        <end position="140"/>
    </location>
</feature>
<reference evidence="3 4" key="1">
    <citation type="submission" date="2018-04" db="EMBL/GenBank/DDBJ databases">
        <authorList>
            <person name="Vogel A."/>
        </authorList>
    </citation>
    <scope>NUCLEOTIDE SEQUENCE [LARGE SCALE GENOMIC DNA]</scope>
</reference>
<dbReference type="Proteomes" id="UP000595140">
    <property type="component" value="Unassembled WGS sequence"/>
</dbReference>
<evidence type="ECO:0000313" key="4">
    <source>
        <dbReference type="Proteomes" id="UP000595140"/>
    </source>
</evidence>
<dbReference type="InterPro" id="IPR015410">
    <property type="entry name" value="DUF1985"/>
</dbReference>
<dbReference type="Pfam" id="PF09331">
    <property type="entry name" value="DUF1985"/>
    <property type="match status" value="1"/>
</dbReference>
<sequence>MWSRWACRVCACKEISFSIADTQITFAKKDFQEVSGFRFGSGSENMENYTEPSDISKRYFNGQINVTKENVKIEFERVKRNINREALNAVKLGLLYMLETCIIGNQPSIKLPGLYLHLVDDLSKFNRYPWGEDVWKDLVENVQKCCCIIKTSKKPRFNFPGFHFALQIWAYETFPVLMQEKECVLDEGRKTLWPRALRWSADGRTMKELLEMKIFKNEKTAHRKEGQKLEQDKNGDCVKEKGEDMDIDWMNGLLAKANTDHNCQETMHMVEADLGTLHKVIDKKRLEQLFVHAQVFHVMNLYQNTTLLPSGLQHMKALYILRVVETDISPYAEQLNILEGIITYLIPTEPQNVLEDIYTEKPPVLNDVPTEQPQVLTDIPTEPPQIVNDIPNEPPQMLNVDPIEPHQVLTNIPTKPPQILNGIPTKPQQVLNDDRNEPQQILEDIQDEQTQDPDGIDAEEQGSKDIAIDKPQRNALGCMILTTRERPVATQNHTFHVYRSYCQRVSCGVFVVKMAEQLMMGMGVDEVDVAGIESFRQKIATEVLLYANRRAEQEA</sequence>
<gene>
    <name evidence="3" type="ORF">CCAM_LOCUS11825</name>
</gene>
<dbReference type="PANTHER" id="PTHR48449:SF1">
    <property type="entry name" value="DUF1985 DOMAIN-CONTAINING PROTEIN"/>
    <property type="match status" value="1"/>
</dbReference>
<evidence type="ECO:0000259" key="2">
    <source>
        <dbReference type="Pfam" id="PF09331"/>
    </source>
</evidence>
<dbReference type="PANTHER" id="PTHR48449">
    <property type="entry name" value="DUF1985 DOMAIN-CONTAINING PROTEIN"/>
    <property type="match status" value="1"/>
</dbReference>
<dbReference type="OrthoDB" id="1112826at2759"/>